<keyword evidence="1" id="KW-0812">Transmembrane</keyword>
<name>A0ABN0RS63_9FLAO</name>
<keyword evidence="1" id="KW-0472">Membrane</keyword>
<organism evidence="2 3">
    <name type="scientific">Cellulophaga geojensis KL-A</name>
    <dbReference type="NCBI Taxonomy" id="1328323"/>
    <lineage>
        <taxon>Bacteria</taxon>
        <taxon>Pseudomonadati</taxon>
        <taxon>Bacteroidota</taxon>
        <taxon>Flavobacteriia</taxon>
        <taxon>Flavobacteriales</taxon>
        <taxon>Flavobacteriaceae</taxon>
        <taxon>Cellulophaga</taxon>
    </lineage>
</organism>
<reference evidence="2 3" key="1">
    <citation type="journal article" date="2014" name="Genome Announc.">
        <title>Draft Genome Sequence of the Carrageenan-Degrading Bacterium Cellulophaga sp. Strain KL-A, Isolated from Decaying Marine Algae.</title>
        <authorList>
            <person name="Shan D."/>
            <person name="Ying J."/>
            <person name="Li X."/>
            <person name="Gao Z."/>
            <person name="Wei G."/>
            <person name="Shao Z."/>
        </authorList>
    </citation>
    <scope>NUCLEOTIDE SEQUENCE [LARGE SCALE GENOMIC DNA]</scope>
    <source>
        <strain evidence="2 3">KL-A</strain>
    </source>
</reference>
<protein>
    <submittedName>
        <fullName evidence="2">Uncharacterized protein</fullName>
    </submittedName>
</protein>
<sequence>MLYSHATKVAFINAFIKKILWTKYGQAYIFFIFLQKILIIIKIFLDCNLYTYNYIKKMSINLIFIQNID</sequence>
<proteinExistence type="predicted"/>
<accession>A0ABN0RS63</accession>
<keyword evidence="3" id="KW-1185">Reference proteome</keyword>
<dbReference type="Proteomes" id="UP000019275">
    <property type="component" value="Unassembled WGS sequence"/>
</dbReference>
<comment type="caution">
    <text evidence="2">The sequence shown here is derived from an EMBL/GenBank/DDBJ whole genome shotgun (WGS) entry which is preliminary data.</text>
</comment>
<feature type="transmembrane region" description="Helical" evidence="1">
    <location>
        <begin position="27"/>
        <end position="50"/>
    </location>
</feature>
<dbReference type="EMBL" id="ARZX01000002">
    <property type="protein sequence ID" value="EWH14798.1"/>
    <property type="molecule type" value="Genomic_DNA"/>
</dbReference>
<evidence type="ECO:0000313" key="3">
    <source>
        <dbReference type="Proteomes" id="UP000019275"/>
    </source>
</evidence>
<keyword evidence="1" id="KW-1133">Transmembrane helix</keyword>
<evidence type="ECO:0000313" key="2">
    <source>
        <dbReference type="EMBL" id="EWH14798.1"/>
    </source>
</evidence>
<evidence type="ECO:0000256" key="1">
    <source>
        <dbReference type="SAM" id="Phobius"/>
    </source>
</evidence>
<gene>
    <name evidence="2" type="ORF">KLA_03182</name>
</gene>